<feature type="compositionally biased region" description="Polar residues" evidence="1">
    <location>
        <begin position="1"/>
        <end position="19"/>
    </location>
</feature>
<feature type="region of interest" description="Disordered" evidence="1">
    <location>
        <begin position="1"/>
        <end position="20"/>
    </location>
</feature>
<comment type="caution">
    <text evidence="2">The sequence shown here is derived from an EMBL/GenBank/DDBJ whole genome shotgun (WGS) entry which is preliminary data.</text>
</comment>
<dbReference type="EMBL" id="AEYE02000026">
    <property type="protein sequence ID" value="EPE96255.1"/>
    <property type="molecule type" value="Genomic_DNA"/>
</dbReference>
<name>S3HDX1_9HYPH</name>
<keyword evidence="3" id="KW-1185">Reference proteome</keyword>
<gene>
    <name evidence="2" type="ORF">RGCCGE502_21260</name>
</gene>
<evidence type="ECO:0000313" key="3">
    <source>
        <dbReference type="Proteomes" id="UP000014411"/>
    </source>
</evidence>
<accession>S3HDX1</accession>
<dbReference type="Proteomes" id="UP000014411">
    <property type="component" value="Unassembled WGS sequence"/>
</dbReference>
<dbReference type="AlphaFoldDB" id="S3HDX1"/>
<feature type="region of interest" description="Disordered" evidence="1">
    <location>
        <begin position="43"/>
        <end position="64"/>
    </location>
</feature>
<proteinExistence type="predicted"/>
<organism evidence="2 3">
    <name type="scientific">Rhizobium grahamii CCGE 502</name>
    <dbReference type="NCBI Taxonomy" id="990285"/>
    <lineage>
        <taxon>Bacteria</taxon>
        <taxon>Pseudomonadati</taxon>
        <taxon>Pseudomonadota</taxon>
        <taxon>Alphaproteobacteria</taxon>
        <taxon>Hyphomicrobiales</taxon>
        <taxon>Rhizobiaceae</taxon>
        <taxon>Rhizobium/Agrobacterium group</taxon>
        <taxon>Rhizobium</taxon>
    </lineage>
</organism>
<evidence type="ECO:0000313" key="2">
    <source>
        <dbReference type="EMBL" id="EPE96255.1"/>
    </source>
</evidence>
<evidence type="ECO:0000256" key="1">
    <source>
        <dbReference type="SAM" id="MobiDB-lite"/>
    </source>
</evidence>
<sequence length="64" mass="7137">MEKTGQKTSPRQEILNLSSAAPPPLAELIECLSTEPNHRFFRDNAVNGEERYSGPTPAIKQTRL</sequence>
<protein>
    <submittedName>
        <fullName evidence="2">Uncharacterized protein</fullName>
    </submittedName>
</protein>
<feature type="compositionally biased region" description="Basic and acidic residues" evidence="1">
    <location>
        <begin position="43"/>
        <end position="52"/>
    </location>
</feature>
<reference evidence="2 3" key="1">
    <citation type="journal article" date="2012" name="J. Bacteriol.">
        <title>Genome sequence of Rhizobium grahamii CCGE502, a broad-host-range symbiont with low nodulation competitiveness in Phaseolus vulgaris.</title>
        <authorList>
            <person name="Althabegoiti M.J."/>
            <person name="Lozano L."/>
            <person name="Torres-Tejerizo G."/>
            <person name="Ormeno-Orrillo E."/>
            <person name="Rogel M.A."/>
            <person name="Gonzalez V."/>
            <person name="Martinez-Romero E."/>
        </authorList>
    </citation>
    <scope>NUCLEOTIDE SEQUENCE [LARGE SCALE GENOMIC DNA]</scope>
    <source>
        <strain evidence="2 3">CCGE 502</strain>
    </source>
</reference>
<dbReference type="HOGENOM" id="CLU_2864739_0_0_5"/>